<keyword evidence="2" id="KW-1185">Reference proteome</keyword>
<organism evidence="1 2">
    <name type="scientific">Alkalibacillus flavidus</name>
    <dbReference type="NCBI Taxonomy" id="546021"/>
    <lineage>
        <taxon>Bacteria</taxon>
        <taxon>Bacillati</taxon>
        <taxon>Bacillota</taxon>
        <taxon>Bacilli</taxon>
        <taxon>Bacillales</taxon>
        <taxon>Bacillaceae</taxon>
        <taxon>Alkalibacillus</taxon>
    </lineage>
</organism>
<accession>A0ABV2KUB9</accession>
<dbReference type="Proteomes" id="UP001549167">
    <property type="component" value="Unassembled WGS sequence"/>
</dbReference>
<evidence type="ECO:0000313" key="2">
    <source>
        <dbReference type="Proteomes" id="UP001549167"/>
    </source>
</evidence>
<name>A0ABV2KUB9_9BACI</name>
<sequence>MRTTLCDSPKTVFDMAQETDRLIDLDWKSIELAITSFSGVVFSR</sequence>
<gene>
    <name evidence="1" type="ORF">ABID56_001263</name>
</gene>
<dbReference type="RefSeq" id="WP_354219764.1">
    <property type="nucleotide sequence ID" value="NZ_JBEPMX010000005.1"/>
</dbReference>
<protein>
    <submittedName>
        <fullName evidence="1">Uncharacterized protein</fullName>
    </submittedName>
</protein>
<comment type="caution">
    <text evidence="1">The sequence shown here is derived from an EMBL/GenBank/DDBJ whole genome shotgun (WGS) entry which is preliminary data.</text>
</comment>
<evidence type="ECO:0000313" key="1">
    <source>
        <dbReference type="EMBL" id="MET3683172.1"/>
    </source>
</evidence>
<reference evidence="1 2" key="1">
    <citation type="submission" date="2024-06" db="EMBL/GenBank/DDBJ databases">
        <title>Genomic Encyclopedia of Type Strains, Phase IV (KMG-IV): sequencing the most valuable type-strain genomes for metagenomic binning, comparative biology and taxonomic classification.</title>
        <authorList>
            <person name="Goeker M."/>
        </authorList>
    </citation>
    <scope>NUCLEOTIDE SEQUENCE [LARGE SCALE GENOMIC DNA]</scope>
    <source>
        <strain evidence="1 2">DSM 23520</strain>
    </source>
</reference>
<proteinExistence type="predicted"/>
<dbReference type="EMBL" id="JBEPMX010000005">
    <property type="protein sequence ID" value="MET3683172.1"/>
    <property type="molecule type" value="Genomic_DNA"/>
</dbReference>